<gene>
    <name evidence="2" type="ORF">EK21DRAFT_96693</name>
</gene>
<feature type="region of interest" description="Disordered" evidence="1">
    <location>
        <begin position="1"/>
        <end position="218"/>
    </location>
</feature>
<protein>
    <submittedName>
        <fullName evidence="2">Uncharacterized protein</fullName>
    </submittedName>
</protein>
<feature type="compositionally biased region" description="Basic residues" evidence="1">
    <location>
        <begin position="115"/>
        <end position="135"/>
    </location>
</feature>
<feature type="compositionally biased region" description="Polar residues" evidence="1">
    <location>
        <begin position="138"/>
        <end position="150"/>
    </location>
</feature>
<dbReference type="EMBL" id="ML978157">
    <property type="protein sequence ID" value="KAF2035454.1"/>
    <property type="molecule type" value="Genomic_DNA"/>
</dbReference>
<feature type="compositionally biased region" description="Polar residues" evidence="1">
    <location>
        <begin position="44"/>
        <end position="64"/>
    </location>
</feature>
<feature type="compositionally biased region" description="Low complexity" evidence="1">
    <location>
        <begin position="189"/>
        <end position="204"/>
    </location>
</feature>
<sequence>MDDDDAAPPPIRRSPRAVLERQTALEEQWLEDSDSDEAAATVPRSRSASLESGPSQTKPPSATVNPLGAHPVQPSKVTNFSRHRFSSPFREDLKLAQPDEPTTPPVPAPPIPRRSPARLKSFRRDKRLPLHLRRRTSLETIDSVTTTPSIASDDDEDELDLPEARAPSPYFFTLEDDPATTPVQVDARSLASSNHSSSKSSRPSYNPTITPVASVDTESHSPKALFRKMRHCKPNGQSSVPDRLVIERKVSFDRTSHRSSLSHSNQSVPFERPFGSGLFDVERSRSGSSSEWSASSFDITSLTESEMKKCKKKGINPALYAEMKAARKGKWTSPIAGNTFL</sequence>
<feature type="compositionally biased region" description="Acidic residues" evidence="1">
    <location>
        <begin position="28"/>
        <end position="37"/>
    </location>
</feature>
<evidence type="ECO:0000313" key="2">
    <source>
        <dbReference type="EMBL" id="KAF2035454.1"/>
    </source>
</evidence>
<dbReference type="OrthoDB" id="5431248at2759"/>
<name>A0A9P4HKZ5_9PLEO</name>
<reference evidence="2" key="1">
    <citation type="journal article" date="2020" name="Stud. Mycol.">
        <title>101 Dothideomycetes genomes: a test case for predicting lifestyles and emergence of pathogens.</title>
        <authorList>
            <person name="Haridas S."/>
            <person name="Albert R."/>
            <person name="Binder M."/>
            <person name="Bloem J."/>
            <person name="Labutti K."/>
            <person name="Salamov A."/>
            <person name="Andreopoulos B."/>
            <person name="Baker S."/>
            <person name="Barry K."/>
            <person name="Bills G."/>
            <person name="Bluhm B."/>
            <person name="Cannon C."/>
            <person name="Castanera R."/>
            <person name="Culley D."/>
            <person name="Daum C."/>
            <person name="Ezra D."/>
            <person name="Gonzalez J."/>
            <person name="Henrissat B."/>
            <person name="Kuo A."/>
            <person name="Liang C."/>
            <person name="Lipzen A."/>
            <person name="Lutzoni F."/>
            <person name="Magnuson J."/>
            <person name="Mondo S."/>
            <person name="Nolan M."/>
            <person name="Ohm R."/>
            <person name="Pangilinan J."/>
            <person name="Park H.-J."/>
            <person name="Ramirez L."/>
            <person name="Alfaro M."/>
            <person name="Sun H."/>
            <person name="Tritt A."/>
            <person name="Yoshinaga Y."/>
            <person name="Zwiers L.-H."/>
            <person name="Turgeon B."/>
            <person name="Goodwin S."/>
            <person name="Spatafora J."/>
            <person name="Crous P."/>
            <person name="Grigoriev I."/>
        </authorList>
    </citation>
    <scope>NUCLEOTIDE SEQUENCE</scope>
    <source>
        <strain evidence="2">CBS 110217</strain>
    </source>
</reference>
<comment type="caution">
    <text evidence="2">The sequence shown here is derived from an EMBL/GenBank/DDBJ whole genome shotgun (WGS) entry which is preliminary data.</text>
</comment>
<keyword evidence="3" id="KW-1185">Reference proteome</keyword>
<proteinExistence type="predicted"/>
<evidence type="ECO:0000256" key="1">
    <source>
        <dbReference type="SAM" id="MobiDB-lite"/>
    </source>
</evidence>
<dbReference type="AlphaFoldDB" id="A0A9P4HKZ5"/>
<accession>A0A9P4HKZ5</accession>
<organism evidence="2 3">
    <name type="scientific">Setomelanomma holmii</name>
    <dbReference type="NCBI Taxonomy" id="210430"/>
    <lineage>
        <taxon>Eukaryota</taxon>
        <taxon>Fungi</taxon>
        <taxon>Dikarya</taxon>
        <taxon>Ascomycota</taxon>
        <taxon>Pezizomycotina</taxon>
        <taxon>Dothideomycetes</taxon>
        <taxon>Pleosporomycetidae</taxon>
        <taxon>Pleosporales</taxon>
        <taxon>Pleosporineae</taxon>
        <taxon>Phaeosphaeriaceae</taxon>
        <taxon>Setomelanomma</taxon>
    </lineage>
</organism>
<feature type="compositionally biased region" description="Acidic residues" evidence="1">
    <location>
        <begin position="152"/>
        <end position="161"/>
    </location>
</feature>
<evidence type="ECO:0000313" key="3">
    <source>
        <dbReference type="Proteomes" id="UP000799777"/>
    </source>
</evidence>
<feature type="compositionally biased region" description="Pro residues" evidence="1">
    <location>
        <begin position="101"/>
        <end position="113"/>
    </location>
</feature>
<dbReference type="Proteomes" id="UP000799777">
    <property type="component" value="Unassembled WGS sequence"/>
</dbReference>